<keyword evidence="2" id="KW-0540">Nuclease</keyword>
<dbReference type="InterPro" id="IPR011335">
    <property type="entry name" value="Restrct_endonuc-II-like"/>
</dbReference>
<protein>
    <submittedName>
        <fullName evidence="2">Uma2 family endonuclease</fullName>
    </submittedName>
</protein>
<dbReference type="InterPro" id="IPR012296">
    <property type="entry name" value="Nuclease_put_TT1808"/>
</dbReference>
<dbReference type="Gene3D" id="3.90.1570.10">
    <property type="entry name" value="tt1808, chain A"/>
    <property type="match status" value="1"/>
</dbReference>
<dbReference type="Proteomes" id="UP000295620">
    <property type="component" value="Unassembled WGS sequence"/>
</dbReference>
<comment type="caution">
    <text evidence="2">The sequence shown here is derived from an EMBL/GenBank/DDBJ whole genome shotgun (WGS) entry which is preliminary data.</text>
</comment>
<dbReference type="EMBL" id="SNYC01000003">
    <property type="protein sequence ID" value="TDQ11169.1"/>
    <property type="molecule type" value="Genomic_DNA"/>
</dbReference>
<keyword evidence="2" id="KW-0378">Hydrolase</keyword>
<evidence type="ECO:0000313" key="2">
    <source>
        <dbReference type="EMBL" id="TDQ11169.1"/>
    </source>
</evidence>
<proteinExistence type="predicted"/>
<accession>A0A4R6SZH4</accession>
<sequence>MKKEKNNKKRSDRYQVKETVLHSLNEIDASKSYSYAAYLSWQFEERVELIRGKIYEMCAPTMDHQDVAGNLFVKLSVFLEQKQCKAYIAPCDVRFPTGSTKDKDIYTVLQPDLFVLCDKTKREPLGCIGAPDLVAEVLSRGSSSKDRKLKFDIYQEFGVREYWVINPFKRTLVKYVLQKDGLYDAGTELLADGLLTSSVLPGFMVSLREVFNFWN</sequence>
<feature type="domain" description="Putative restriction endonuclease" evidence="1">
    <location>
        <begin position="38"/>
        <end position="204"/>
    </location>
</feature>
<name>A0A4R6SZH4_9SPHI</name>
<dbReference type="AlphaFoldDB" id="A0A4R6SZH4"/>
<dbReference type="InterPro" id="IPR008538">
    <property type="entry name" value="Uma2"/>
</dbReference>
<keyword evidence="3" id="KW-1185">Reference proteome</keyword>
<dbReference type="Pfam" id="PF05685">
    <property type="entry name" value="Uma2"/>
    <property type="match status" value="1"/>
</dbReference>
<gene>
    <name evidence="2" type="ORF">ATK78_0285</name>
</gene>
<dbReference type="GO" id="GO:0004519">
    <property type="term" value="F:endonuclease activity"/>
    <property type="evidence" value="ECO:0007669"/>
    <property type="project" value="UniProtKB-KW"/>
</dbReference>
<reference evidence="2 3" key="1">
    <citation type="submission" date="2019-03" db="EMBL/GenBank/DDBJ databases">
        <title>Genomic Encyclopedia of Archaeal and Bacterial Type Strains, Phase II (KMG-II): from individual species to whole genera.</title>
        <authorList>
            <person name="Goeker M."/>
        </authorList>
    </citation>
    <scope>NUCLEOTIDE SEQUENCE [LARGE SCALE GENOMIC DNA]</scope>
    <source>
        <strain evidence="2 3">DSM 19035</strain>
    </source>
</reference>
<dbReference type="CDD" id="cd06260">
    <property type="entry name" value="DUF820-like"/>
    <property type="match status" value="1"/>
</dbReference>
<dbReference type="OrthoDB" id="9808428at2"/>
<dbReference type="PANTHER" id="PTHR34107">
    <property type="entry name" value="SLL0198 PROTEIN-RELATED"/>
    <property type="match status" value="1"/>
</dbReference>
<keyword evidence="2" id="KW-0255">Endonuclease</keyword>
<dbReference type="PANTHER" id="PTHR34107:SF4">
    <property type="entry name" value="SLL1222 PROTEIN"/>
    <property type="match status" value="1"/>
</dbReference>
<evidence type="ECO:0000313" key="3">
    <source>
        <dbReference type="Proteomes" id="UP000295620"/>
    </source>
</evidence>
<dbReference type="SUPFAM" id="SSF52980">
    <property type="entry name" value="Restriction endonuclease-like"/>
    <property type="match status" value="1"/>
</dbReference>
<dbReference type="RefSeq" id="WP_133574265.1">
    <property type="nucleotide sequence ID" value="NZ_SNYC01000003.1"/>
</dbReference>
<organism evidence="2 3">
    <name type="scientific">Pedobacter metabolipauper</name>
    <dbReference type="NCBI Taxonomy" id="425513"/>
    <lineage>
        <taxon>Bacteria</taxon>
        <taxon>Pseudomonadati</taxon>
        <taxon>Bacteroidota</taxon>
        <taxon>Sphingobacteriia</taxon>
        <taxon>Sphingobacteriales</taxon>
        <taxon>Sphingobacteriaceae</taxon>
        <taxon>Pedobacter</taxon>
    </lineage>
</organism>
<evidence type="ECO:0000259" key="1">
    <source>
        <dbReference type="Pfam" id="PF05685"/>
    </source>
</evidence>